<proteinExistence type="predicted"/>
<keyword evidence="1 2" id="KW-0238">DNA-binding</keyword>
<dbReference type="SUPFAM" id="SSF50249">
    <property type="entry name" value="Nucleic acid-binding proteins"/>
    <property type="match status" value="1"/>
</dbReference>
<protein>
    <recommendedName>
        <fullName evidence="2">Single-stranded DNA-binding protein</fullName>
    </recommendedName>
</protein>
<feature type="compositionally biased region" description="Low complexity" evidence="3">
    <location>
        <begin position="102"/>
        <end position="117"/>
    </location>
</feature>
<dbReference type="EMBL" id="DOEK01000003">
    <property type="protein sequence ID" value="HBP27898.1"/>
    <property type="molecule type" value="Genomic_DNA"/>
</dbReference>
<evidence type="ECO:0000256" key="1">
    <source>
        <dbReference type="ARBA" id="ARBA00023125"/>
    </source>
</evidence>
<dbReference type="PROSITE" id="PS50935">
    <property type="entry name" value="SSB"/>
    <property type="match status" value="1"/>
</dbReference>
<feature type="region of interest" description="Disordered" evidence="3">
    <location>
        <begin position="102"/>
        <end position="138"/>
    </location>
</feature>
<evidence type="ECO:0000313" key="5">
    <source>
        <dbReference type="Proteomes" id="UP000264036"/>
    </source>
</evidence>
<dbReference type="InterPro" id="IPR011344">
    <property type="entry name" value="ssDNA-bd"/>
</dbReference>
<dbReference type="AlphaFoldDB" id="A0A356LAW7"/>
<dbReference type="Proteomes" id="UP000264036">
    <property type="component" value="Unassembled WGS sequence"/>
</dbReference>
<evidence type="ECO:0000256" key="3">
    <source>
        <dbReference type="SAM" id="MobiDB-lite"/>
    </source>
</evidence>
<comment type="caution">
    <text evidence="4">The sequence shown here is derived from an EMBL/GenBank/DDBJ whole genome shotgun (WGS) entry which is preliminary data.</text>
</comment>
<reference evidence="4 5" key="1">
    <citation type="journal article" date="2018" name="Nat. Biotechnol.">
        <title>A standardized bacterial taxonomy based on genome phylogeny substantially revises the tree of life.</title>
        <authorList>
            <person name="Parks D.H."/>
            <person name="Chuvochina M."/>
            <person name="Waite D.W."/>
            <person name="Rinke C."/>
            <person name="Skarshewski A."/>
            <person name="Chaumeil P.A."/>
            <person name="Hugenholtz P."/>
        </authorList>
    </citation>
    <scope>NUCLEOTIDE SEQUENCE [LARGE SCALE GENOMIC DNA]</scope>
    <source>
        <strain evidence="4">UBA10707</strain>
    </source>
</reference>
<dbReference type="Gene3D" id="2.40.50.140">
    <property type="entry name" value="Nucleic acid-binding proteins"/>
    <property type="match status" value="1"/>
</dbReference>
<organism evidence="4 5">
    <name type="scientific">Advenella kashmirensis</name>
    <dbReference type="NCBI Taxonomy" id="310575"/>
    <lineage>
        <taxon>Bacteria</taxon>
        <taxon>Pseudomonadati</taxon>
        <taxon>Pseudomonadota</taxon>
        <taxon>Betaproteobacteria</taxon>
        <taxon>Burkholderiales</taxon>
        <taxon>Alcaligenaceae</taxon>
    </lineage>
</organism>
<sequence length="138" mass="15147">MANIQGLFRIGRDAVLRATPDGQSVVNLALAYNYGKKQDNLTQWVDASLWGKRAEALAQYLIKGQQIYAIISDAHIETFEKQGGEQASKLVGRIDFLEFSGARPAQQEQPAPQQQRQAPPPASQGMSSIAEMDSDVPF</sequence>
<gene>
    <name evidence="4" type="ORF">DD666_00600</name>
</gene>
<evidence type="ECO:0000256" key="2">
    <source>
        <dbReference type="PIRNR" id="PIRNR002070"/>
    </source>
</evidence>
<dbReference type="CDD" id="cd04496">
    <property type="entry name" value="SSB_OBF"/>
    <property type="match status" value="1"/>
</dbReference>
<accession>A0A356LAW7</accession>
<evidence type="ECO:0000313" key="4">
    <source>
        <dbReference type="EMBL" id="HBP27898.1"/>
    </source>
</evidence>
<dbReference type="GO" id="GO:0006260">
    <property type="term" value="P:DNA replication"/>
    <property type="evidence" value="ECO:0007669"/>
    <property type="project" value="InterPro"/>
</dbReference>
<name>A0A356LAW7_9BURK</name>
<dbReference type="PIRSF" id="PIRSF002070">
    <property type="entry name" value="SSB"/>
    <property type="match status" value="1"/>
</dbReference>
<dbReference type="Pfam" id="PF00436">
    <property type="entry name" value="SSB"/>
    <property type="match status" value="1"/>
</dbReference>
<dbReference type="GO" id="GO:0003697">
    <property type="term" value="F:single-stranded DNA binding"/>
    <property type="evidence" value="ECO:0007669"/>
    <property type="project" value="InterPro"/>
</dbReference>
<dbReference type="InterPro" id="IPR000424">
    <property type="entry name" value="Primosome_PriB/ssb"/>
</dbReference>
<dbReference type="InterPro" id="IPR012340">
    <property type="entry name" value="NA-bd_OB-fold"/>
</dbReference>